<evidence type="ECO:0000313" key="2">
    <source>
        <dbReference type="EMBL" id="CAI2385413.1"/>
    </source>
</evidence>
<dbReference type="PANTHER" id="PTHR46277">
    <property type="entry name" value="OS03G0850700 PROTEIN"/>
    <property type="match status" value="1"/>
</dbReference>
<reference evidence="2" key="1">
    <citation type="submission" date="2023-07" db="EMBL/GenBank/DDBJ databases">
        <authorList>
            <consortium name="AG Swart"/>
            <person name="Singh M."/>
            <person name="Singh A."/>
            <person name="Seah K."/>
            <person name="Emmerich C."/>
        </authorList>
    </citation>
    <scope>NUCLEOTIDE SEQUENCE</scope>
    <source>
        <strain evidence="2">DP1</strain>
    </source>
</reference>
<proteinExistence type="predicted"/>
<evidence type="ECO:0000259" key="1">
    <source>
        <dbReference type="Pfam" id="PF00650"/>
    </source>
</evidence>
<keyword evidence="3" id="KW-1185">Reference proteome</keyword>
<dbReference type="EMBL" id="CAMPGE010027819">
    <property type="protein sequence ID" value="CAI2385413.1"/>
    <property type="molecule type" value="Genomic_DNA"/>
</dbReference>
<feature type="domain" description="CRAL-TRIO" evidence="1">
    <location>
        <begin position="100"/>
        <end position="250"/>
    </location>
</feature>
<accession>A0AAD1Y656</accession>
<dbReference type="InterPro" id="IPR001251">
    <property type="entry name" value="CRAL-TRIO_dom"/>
</dbReference>
<evidence type="ECO:0000313" key="3">
    <source>
        <dbReference type="Proteomes" id="UP001295684"/>
    </source>
</evidence>
<dbReference type="Gene3D" id="3.40.525.10">
    <property type="entry name" value="CRAL-TRIO lipid binding domain"/>
    <property type="match status" value="1"/>
</dbReference>
<gene>
    <name evidence="2" type="ORF">ECRASSUSDP1_LOCUS26975</name>
</gene>
<dbReference type="Pfam" id="PF00650">
    <property type="entry name" value="CRAL_TRIO"/>
    <property type="match status" value="1"/>
</dbReference>
<sequence length="284" mass="33583">MKMVKSLSHVNHKVDFFSKNKEEDYIKKIDNKVISVIEELSMIKIEEFEDIERYDYKAIRNFLVANKCDVGRVVDIIQKDISWRKRKFPFCSTELKEVIQSEKLYLYGSDKDMNPCFYFKPFSKPGIYFQEKSSEITMKNYLDYIIYCFETCNQYLIGLGFNTTFTMLVDCDDQKIDSEASNFYFDSIWEIINNHYPCKIAKIHLVKVQLKTSFMIHGLRLKNVIFHDEFYQSSLLAHFNQYQLCQEYGGCALEKYDITQLKNTNDLPGFITSYVKLPNEVTPC</sequence>
<protein>
    <recommendedName>
        <fullName evidence="1">CRAL-TRIO domain-containing protein</fullName>
    </recommendedName>
</protein>
<organism evidence="2 3">
    <name type="scientific">Euplotes crassus</name>
    <dbReference type="NCBI Taxonomy" id="5936"/>
    <lineage>
        <taxon>Eukaryota</taxon>
        <taxon>Sar</taxon>
        <taxon>Alveolata</taxon>
        <taxon>Ciliophora</taxon>
        <taxon>Intramacronucleata</taxon>
        <taxon>Spirotrichea</taxon>
        <taxon>Hypotrichia</taxon>
        <taxon>Euplotida</taxon>
        <taxon>Euplotidae</taxon>
        <taxon>Moneuplotes</taxon>
    </lineage>
</organism>
<dbReference type="SUPFAM" id="SSF52087">
    <property type="entry name" value="CRAL/TRIO domain"/>
    <property type="match status" value="1"/>
</dbReference>
<dbReference type="AlphaFoldDB" id="A0AAD1Y656"/>
<dbReference type="PANTHER" id="PTHR46277:SF3">
    <property type="entry name" value="BINDING PROTEIN, PUTATIVE-RELATED"/>
    <property type="match status" value="1"/>
</dbReference>
<dbReference type="InterPro" id="IPR036865">
    <property type="entry name" value="CRAL-TRIO_dom_sf"/>
</dbReference>
<name>A0AAD1Y656_EUPCR</name>
<comment type="caution">
    <text evidence="2">The sequence shown here is derived from an EMBL/GenBank/DDBJ whole genome shotgun (WGS) entry which is preliminary data.</text>
</comment>
<dbReference type="Proteomes" id="UP001295684">
    <property type="component" value="Unassembled WGS sequence"/>
</dbReference>